<dbReference type="InterPro" id="IPR051019">
    <property type="entry name" value="VLCFA-Steroid_DH"/>
</dbReference>
<dbReference type="SMR" id="A0A0F3RT87"/>
<dbReference type="RefSeq" id="WP_045806907.1">
    <property type="nucleotide sequence ID" value="NZ_JZCR01000009.1"/>
</dbReference>
<evidence type="ECO:0000256" key="3">
    <source>
        <dbReference type="ARBA" id="ARBA00023002"/>
    </source>
</evidence>
<name>A0A0F3RT87_9LACO</name>
<dbReference type="PANTHER" id="PTHR43899">
    <property type="entry name" value="RH59310P"/>
    <property type="match status" value="1"/>
</dbReference>
<dbReference type="AlphaFoldDB" id="A0A0F3RT87"/>
<dbReference type="InterPro" id="IPR002347">
    <property type="entry name" value="SDR_fam"/>
</dbReference>
<dbReference type="Pfam" id="PF00106">
    <property type="entry name" value="adh_short"/>
    <property type="match status" value="1"/>
</dbReference>
<dbReference type="Gene3D" id="3.40.50.720">
    <property type="entry name" value="NAD(P)-binding Rossmann-like Domain"/>
    <property type="match status" value="1"/>
</dbReference>
<organism evidence="4 5">
    <name type="scientific">Levilactobacillus spicheri</name>
    <dbReference type="NCBI Taxonomy" id="216463"/>
    <lineage>
        <taxon>Bacteria</taxon>
        <taxon>Bacillati</taxon>
        <taxon>Bacillota</taxon>
        <taxon>Bacilli</taxon>
        <taxon>Lactobacillales</taxon>
        <taxon>Lactobacillaceae</taxon>
        <taxon>Levilactobacillus</taxon>
    </lineage>
</organism>
<dbReference type="SUPFAM" id="SSF51735">
    <property type="entry name" value="NAD(P)-binding Rossmann-fold domains"/>
    <property type="match status" value="1"/>
</dbReference>
<evidence type="ECO:0000313" key="4">
    <source>
        <dbReference type="EMBL" id="KJW13206.1"/>
    </source>
</evidence>
<dbReference type="InterPro" id="IPR036291">
    <property type="entry name" value="NAD(P)-bd_dom_sf"/>
</dbReference>
<dbReference type="PROSITE" id="PS00061">
    <property type="entry name" value="ADH_SHORT"/>
    <property type="match status" value="1"/>
</dbReference>
<accession>A0A0F3RT87</accession>
<proteinExistence type="inferred from homology"/>
<protein>
    <submittedName>
        <fullName evidence="4">Short-chain dehydrogenase</fullName>
    </submittedName>
</protein>
<gene>
    <name evidence="4" type="ORF">VC81_04170</name>
</gene>
<evidence type="ECO:0000256" key="2">
    <source>
        <dbReference type="ARBA" id="ARBA00006484"/>
    </source>
</evidence>
<dbReference type="OrthoDB" id="9775296at2"/>
<dbReference type="PRINTS" id="PR00081">
    <property type="entry name" value="GDHRDH"/>
</dbReference>
<sequence>MTNFQQKYGQYAVILGAADGLGKQICYKLASLGLDIVCVDYSAEKINQFAATFPNDFPDRQLITLQADLSMDNVTDQIFRVTDAESVGFMSYVACLHQFGRLQETAWKDHQKMLNVNVINFLKCLHHYMGIFAKQSRGGVLNLSSLTGVTASPYNAQYGAGKAYIKSITQAAGYEAEKENIDVMVATLGATSTPTELENQPGGSVGAAIQKIAMTPEKTVNEIFEHFGQVHSYYVGEHPKAQVKKWKTELSEDDVAAYMGRFYE</sequence>
<keyword evidence="3" id="KW-0560">Oxidoreductase</keyword>
<dbReference type="PATRIC" id="fig|216463.3.peg.2662"/>
<comment type="similarity">
    <text evidence="2">Belongs to the short-chain dehydrogenases/reductases (SDR) family.</text>
</comment>
<dbReference type="PANTHER" id="PTHR43899:SF13">
    <property type="entry name" value="RH59310P"/>
    <property type="match status" value="1"/>
</dbReference>
<comment type="caution">
    <text evidence="4">The sequence shown here is derived from an EMBL/GenBank/DDBJ whole genome shotgun (WGS) entry which is preliminary data.</text>
</comment>
<dbReference type="EMBL" id="JZCR01000009">
    <property type="protein sequence ID" value="KJW13206.1"/>
    <property type="molecule type" value="Genomic_DNA"/>
</dbReference>
<evidence type="ECO:0000313" key="5">
    <source>
        <dbReference type="Proteomes" id="UP000033491"/>
    </source>
</evidence>
<dbReference type="STRING" id="216463.VC81_04170"/>
<dbReference type="InterPro" id="IPR020904">
    <property type="entry name" value="Sc_DH/Rdtase_CS"/>
</dbReference>
<reference evidence="4 5" key="1">
    <citation type="submission" date="2015-03" db="EMBL/GenBank/DDBJ databases">
        <authorList>
            <person name="Zheng J."/>
            <person name="Ganezle M."/>
        </authorList>
    </citation>
    <scope>NUCLEOTIDE SEQUENCE [LARGE SCALE GENOMIC DNA]</scope>
    <source>
        <strain evidence="4 5">LP38</strain>
    </source>
</reference>
<dbReference type="Proteomes" id="UP000033491">
    <property type="component" value="Unassembled WGS sequence"/>
</dbReference>
<dbReference type="GO" id="GO:0016491">
    <property type="term" value="F:oxidoreductase activity"/>
    <property type="evidence" value="ECO:0007669"/>
    <property type="project" value="UniProtKB-KW"/>
</dbReference>
<evidence type="ECO:0000256" key="1">
    <source>
        <dbReference type="ARBA" id="ARBA00004240"/>
    </source>
</evidence>
<comment type="subcellular location">
    <subcellularLocation>
        <location evidence="1">Endoplasmic reticulum</location>
    </subcellularLocation>
</comment>